<comment type="cofactor">
    <cofactor evidence="1">
        <name>Mg(2+)</name>
        <dbReference type="ChEBI" id="CHEBI:18420"/>
    </cofactor>
</comment>
<evidence type="ECO:0000256" key="6">
    <source>
        <dbReference type="ARBA" id="ARBA00022763"/>
    </source>
</evidence>
<keyword evidence="5" id="KW-0479">Metal-binding</keyword>
<dbReference type="InterPro" id="IPR029119">
    <property type="entry name" value="MutY_C"/>
</dbReference>
<comment type="caution">
    <text evidence="13">The sequence shown here is derived from an EMBL/GenBank/DDBJ whole genome shotgun (WGS) entry which is preliminary data.</text>
</comment>
<dbReference type="GO" id="GO:0044716">
    <property type="term" value="F:8-oxo-GDP phosphatase activity"/>
    <property type="evidence" value="ECO:0007669"/>
    <property type="project" value="TreeGrafter"/>
</dbReference>
<gene>
    <name evidence="13" type="ORF">KHA99_17060</name>
</gene>
<evidence type="ECO:0000256" key="5">
    <source>
        <dbReference type="ARBA" id="ARBA00022723"/>
    </source>
</evidence>
<sequence length="144" mass="16441">MKKLVKVVAAIIENDQQEILCALRSPEMSIPNMWEFPGGKVEANEDIYSALKREIDEELDCKIETFNEVFNDNTHEYDTFIINLISIKCRVVEGTPTPSEHSKLIWLKRENLDSLKWAPADIPAVKQLKAEKCGCLFMSKKNLG</sequence>
<keyword evidence="7" id="KW-0378">Hydrolase</keyword>
<keyword evidence="8" id="KW-0460">Magnesium</keyword>
<evidence type="ECO:0000256" key="9">
    <source>
        <dbReference type="ARBA" id="ARBA00023204"/>
    </source>
</evidence>
<dbReference type="InterPro" id="IPR015797">
    <property type="entry name" value="NUDIX_hydrolase-like_dom_sf"/>
</dbReference>
<dbReference type="RefSeq" id="WP_213118652.1">
    <property type="nucleotide sequence ID" value="NZ_JAGYPF010000003.1"/>
</dbReference>
<dbReference type="Pfam" id="PF14815">
    <property type="entry name" value="NUDIX_4"/>
    <property type="match status" value="1"/>
</dbReference>
<keyword evidence="9" id="KW-0234">DNA repair</keyword>
<proteinExistence type="inferred from homology"/>
<evidence type="ECO:0000259" key="12">
    <source>
        <dbReference type="PROSITE" id="PS51462"/>
    </source>
</evidence>
<dbReference type="Gene3D" id="3.90.79.10">
    <property type="entry name" value="Nucleoside Triphosphate Pyrophosphohydrolase"/>
    <property type="match status" value="1"/>
</dbReference>
<dbReference type="GO" id="GO:0006260">
    <property type="term" value="P:DNA replication"/>
    <property type="evidence" value="ECO:0007669"/>
    <property type="project" value="UniProtKB-KW"/>
</dbReference>
<dbReference type="EC" id="3.6.1.55" evidence="11"/>
<comment type="catalytic activity">
    <reaction evidence="10">
        <text>8-oxo-dGTP + H2O = 8-oxo-dGMP + diphosphate + H(+)</text>
        <dbReference type="Rhea" id="RHEA:31575"/>
        <dbReference type="ChEBI" id="CHEBI:15377"/>
        <dbReference type="ChEBI" id="CHEBI:15378"/>
        <dbReference type="ChEBI" id="CHEBI:33019"/>
        <dbReference type="ChEBI" id="CHEBI:63224"/>
        <dbReference type="ChEBI" id="CHEBI:77896"/>
        <dbReference type="EC" id="3.6.1.55"/>
    </reaction>
</comment>
<evidence type="ECO:0000256" key="8">
    <source>
        <dbReference type="ARBA" id="ARBA00022842"/>
    </source>
</evidence>
<evidence type="ECO:0000256" key="11">
    <source>
        <dbReference type="ARBA" id="ARBA00038905"/>
    </source>
</evidence>
<feature type="domain" description="Nudix hydrolase" evidence="12">
    <location>
        <begin position="3"/>
        <end position="129"/>
    </location>
</feature>
<reference evidence="13" key="1">
    <citation type="submission" date="2021-05" db="EMBL/GenBank/DDBJ databases">
        <title>Novel Bacillus species.</title>
        <authorList>
            <person name="Liu G."/>
        </authorList>
    </citation>
    <scope>NUCLEOTIDE SEQUENCE</scope>
    <source>
        <strain evidence="13">FJAT-49825</strain>
    </source>
</reference>
<dbReference type="GO" id="GO:0035539">
    <property type="term" value="F:8-oxo-7,8-dihydrodeoxyguanosine triphosphate pyrophosphatase activity"/>
    <property type="evidence" value="ECO:0007669"/>
    <property type="project" value="UniProtKB-EC"/>
</dbReference>
<dbReference type="PANTHER" id="PTHR47707:SF1">
    <property type="entry name" value="NUDIX HYDROLASE FAMILY PROTEIN"/>
    <property type="match status" value="1"/>
</dbReference>
<evidence type="ECO:0000256" key="3">
    <source>
        <dbReference type="ARBA" id="ARBA00022457"/>
    </source>
</evidence>
<dbReference type="PANTHER" id="PTHR47707">
    <property type="entry name" value="8-OXO-DGTP DIPHOSPHATASE"/>
    <property type="match status" value="1"/>
</dbReference>
<name>A0A942U749_9BACI</name>
<dbReference type="InterPro" id="IPR047127">
    <property type="entry name" value="MutT-like"/>
</dbReference>
<dbReference type="Proteomes" id="UP000679749">
    <property type="component" value="Unassembled WGS sequence"/>
</dbReference>
<evidence type="ECO:0000256" key="7">
    <source>
        <dbReference type="ARBA" id="ARBA00022801"/>
    </source>
</evidence>
<evidence type="ECO:0000256" key="4">
    <source>
        <dbReference type="ARBA" id="ARBA00022705"/>
    </source>
</evidence>
<evidence type="ECO:0000313" key="13">
    <source>
        <dbReference type="EMBL" id="MBS4214162.1"/>
    </source>
</evidence>
<keyword evidence="6" id="KW-0227">DNA damage</keyword>
<dbReference type="PROSITE" id="PS51462">
    <property type="entry name" value="NUDIX"/>
    <property type="match status" value="1"/>
</dbReference>
<evidence type="ECO:0000313" key="14">
    <source>
        <dbReference type="Proteomes" id="UP000679749"/>
    </source>
</evidence>
<comment type="similarity">
    <text evidence="2">Belongs to the Nudix hydrolase family.</text>
</comment>
<dbReference type="SUPFAM" id="SSF55811">
    <property type="entry name" value="Nudix"/>
    <property type="match status" value="1"/>
</dbReference>
<dbReference type="GO" id="GO:0044715">
    <property type="term" value="F:8-oxo-dGDP phosphatase activity"/>
    <property type="evidence" value="ECO:0007669"/>
    <property type="project" value="TreeGrafter"/>
</dbReference>
<dbReference type="EMBL" id="JAGYPF010000003">
    <property type="protein sequence ID" value="MBS4214162.1"/>
    <property type="molecule type" value="Genomic_DNA"/>
</dbReference>
<accession>A0A942U749</accession>
<keyword evidence="4" id="KW-0235">DNA replication</keyword>
<keyword evidence="14" id="KW-1185">Reference proteome</keyword>
<evidence type="ECO:0000256" key="1">
    <source>
        <dbReference type="ARBA" id="ARBA00001946"/>
    </source>
</evidence>
<dbReference type="CDD" id="cd03425">
    <property type="entry name" value="NUDIX_MutT_NudA_like"/>
    <property type="match status" value="1"/>
</dbReference>
<keyword evidence="3" id="KW-0515">Mutator protein</keyword>
<evidence type="ECO:0000256" key="10">
    <source>
        <dbReference type="ARBA" id="ARBA00035861"/>
    </source>
</evidence>
<evidence type="ECO:0000256" key="2">
    <source>
        <dbReference type="ARBA" id="ARBA00005582"/>
    </source>
</evidence>
<organism evidence="13 14">
    <name type="scientific">Neobacillus rhizophilus</name>
    <dbReference type="NCBI Taxonomy" id="2833579"/>
    <lineage>
        <taxon>Bacteria</taxon>
        <taxon>Bacillati</taxon>
        <taxon>Bacillota</taxon>
        <taxon>Bacilli</taxon>
        <taxon>Bacillales</taxon>
        <taxon>Bacillaceae</taxon>
        <taxon>Neobacillus</taxon>
    </lineage>
</organism>
<dbReference type="AlphaFoldDB" id="A0A942U749"/>
<protein>
    <recommendedName>
        <fullName evidence="11">8-oxo-dGTP diphosphatase</fullName>
        <ecNumber evidence="11">3.6.1.55</ecNumber>
    </recommendedName>
</protein>
<dbReference type="InterPro" id="IPR000086">
    <property type="entry name" value="NUDIX_hydrolase_dom"/>
</dbReference>
<dbReference type="GO" id="GO:0046872">
    <property type="term" value="F:metal ion binding"/>
    <property type="evidence" value="ECO:0007669"/>
    <property type="project" value="UniProtKB-KW"/>
</dbReference>
<dbReference type="GO" id="GO:0006281">
    <property type="term" value="P:DNA repair"/>
    <property type="evidence" value="ECO:0007669"/>
    <property type="project" value="UniProtKB-KW"/>
</dbReference>
<dbReference type="GO" id="GO:0008413">
    <property type="term" value="F:8-oxo-7,8-dihydroguanosine triphosphate pyrophosphatase activity"/>
    <property type="evidence" value="ECO:0007669"/>
    <property type="project" value="TreeGrafter"/>
</dbReference>